<accession>A0A1G7TYY9</accession>
<evidence type="ECO:0000313" key="1">
    <source>
        <dbReference type="EMBL" id="SDG40486.1"/>
    </source>
</evidence>
<dbReference type="PANTHER" id="PTHR42830">
    <property type="entry name" value="OSMOTICALLY INDUCIBLE FAMILY PROTEIN"/>
    <property type="match status" value="1"/>
</dbReference>
<dbReference type="InterPro" id="IPR052707">
    <property type="entry name" value="OsmC_Ohr_Peroxiredoxin"/>
</dbReference>
<evidence type="ECO:0000313" key="2">
    <source>
        <dbReference type="Proteomes" id="UP000199296"/>
    </source>
</evidence>
<name>A0A1G7TYY9_9FLAO</name>
<dbReference type="Proteomes" id="UP000199296">
    <property type="component" value="Unassembled WGS sequence"/>
</dbReference>
<keyword evidence="2" id="KW-1185">Reference proteome</keyword>
<dbReference type="Gene3D" id="3.30.300.20">
    <property type="match status" value="1"/>
</dbReference>
<reference evidence="1 2" key="1">
    <citation type="submission" date="2016-10" db="EMBL/GenBank/DDBJ databases">
        <authorList>
            <person name="de Groot N.N."/>
        </authorList>
    </citation>
    <scope>NUCLEOTIDE SEQUENCE [LARGE SCALE GENOMIC DNA]</scope>
    <source>
        <strain evidence="1 2">DSM 19803</strain>
    </source>
</reference>
<dbReference type="SUPFAM" id="SSF82784">
    <property type="entry name" value="OsmC-like"/>
    <property type="match status" value="1"/>
</dbReference>
<dbReference type="AlphaFoldDB" id="A0A1G7TYY9"/>
<dbReference type="EMBL" id="FNCW01000001">
    <property type="protein sequence ID" value="SDG40486.1"/>
    <property type="molecule type" value="Genomic_DNA"/>
</dbReference>
<dbReference type="RefSeq" id="WP_093364313.1">
    <property type="nucleotide sequence ID" value="NZ_FNCW01000001.1"/>
</dbReference>
<dbReference type="NCBIfam" id="TIGR03562">
    <property type="entry name" value="osmo_induc_OsmC"/>
    <property type="match status" value="1"/>
</dbReference>
<sequence>MKRHATAIWKGSIKEGNGTLSSQSGVLDNTQYSFKSRFEEGKGTNPEELIAAAHAGCFAMQLSAFLTEEDFEIGSLEAKGEITLKDGNITKSHITLEAKIDNIDQEKFDELVNKAKKQCPVSKLLDTAISVESSLH</sequence>
<organism evidence="1 2">
    <name type="scientific">Psychroflexus sediminis</name>
    <dbReference type="NCBI Taxonomy" id="470826"/>
    <lineage>
        <taxon>Bacteria</taxon>
        <taxon>Pseudomonadati</taxon>
        <taxon>Bacteroidota</taxon>
        <taxon>Flavobacteriia</taxon>
        <taxon>Flavobacteriales</taxon>
        <taxon>Flavobacteriaceae</taxon>
        <taxon>Psychroflexus</taxon>
    </lineage>
</organism>
<gene>
    <name evidence="1" type="ORF">SAMN04488027_101147</name>
</gene>
<dbReference type="GO" id="GO:0006979">
    <property type="term" value="P:response to oxidative stress"/>
    <property type="evidence" value="ECO:0007669"/>
    <property type="project" value="InterPro"/>
</dbReference>
<dbReference type="GO" id="GO:0004601">
    <property type="term" value="F:peroxidase activity"/>
    <property type="evidence" value="ECO:0007669"/>
    <property type="project" value="InterPro"/>
</dbReference>
<dbReference type="OrthoDB" id="9807532at2"/>
<protein>
    <submittedName>
        <fullName evidence="1">Osmotically inducible protein OsmC</fullName>
    </submittedName>
</protein>
<dbReference type="InterPro" id="IPR019904">
    <property type="entry name" value="Peroxiredoxin_OsmC"/>
</dbReference>
<dbReference type="Pfam" id="PF02566">
    <property type="entry name" value="OsmC"/>
    <property type="match status" value="1"/>
</dbReference>
<proteinExistence type="predicted"/>
<dbReference type="STRING" id="470826.SAMN04488027_101147"/>
<dbReference type="InterPro" id="IPR036102">
    <property type="entry name" value="OsmC/Ohrsf"/>
</dbReference>
<dbReference type="InterPro" id="IPR003718">
    <property type="entry name" value="OsmC/Ohr_fam"/>
</dbReference>
<dbReference type="PANTHER" id="PTHR42830:SF1">
    <property type="entry name" value="OSMOTICALLY INDUCIBLE FAMILY PROTEIN"/>
    <property type="match status" value="1"/>
</dbReference>
<dbReference type="InterPro" id="IPR015946">
    <property type="entry name" value="KH_dom-like_a/b"/>
</dbReference>